<reference evidence="2 3" key="1">
    <citation type="journal article" date="2010" name="Science">
        <title>Genomic comparison of the ants Camponotus floridanus and Harpegnathos saltator.</title>
        <authorList>
            <person name="Bonasio R."/>
            <person name="Zhang G."/>
            <person name="Ye C."/>
            <person name="Mutti N.S."/>
            <person name="Fang X."/>
            <person name="Qin N."/>
            <person name="Donahue G."/>
            <person name="Yang P."/>
            <person name="Li Q."/>
            <person name="Li C."/>
            <person name="Zhang P."/>
            <person name="Huang Z."/>
            <person name="Berger S.L."/>
            <person name="Reinberg D."/>
            <person name="Wang J."/>
            <person name="Liebig J."/>
        </authorList>
    </citation>
    <scope>NUCLEOTIDE SEQUENCE [LARGE SCALE GENOMIC DNA]</scope>
    <source>
        <strain evidence="3">C129</strain>
    </source>
</reference>
<keyword evidence="1" id="KW-0472">Membrane</keyword>
<protein>
    <submittedName>
        <fullName evidence="2">Uncharacterized protein</fullName>
    </submittedName>
</protein>
<dbReference type="InParanoid" id="E2AYL0"/>
<dbReference type="OrthoDB" id="266334at2759"/>
<sequence length="136" mass="15420">MRSRMLYVYWALLLISMVSSGLLFLIVASETQTEDSSSYSEKNETYESYSNITLNYDNHENFESSIMDIKTQATMTLKTNQNDQYRQEEAITVSASIKKVTNDNAQVGKDVLTESLTQQPNLSQEGVAKEEQSLLL</sequence>
<dbReference type="AlphaFoldDB" id="E2AYL0"/>
<keyword evidence="3" id="KW-1185">Reference proteome</keyword>
<dbReference type="Proteomes" id="UP000000311">
    <property type="component" value="Unassembled WGS sequence"/>
</dbReference>
<accession>E2AYL0</accession>
<evidence type="ECO:0000313" key="2">
    <source>
        <dbReference type="EMBL" id="EFN61461.1"/>
    </source>
</evidence>
<name>E2AYL0_CAMFO</name>
<proteinExistence type="predicted"/>
<dbReference type="OMA" id="LNYDNHE"/>
<dbReference type="EMBL" id="GL443930">
    <property type="protein sequence ID" value="EFN61461.1"/>
    <property type="molecule type" value="Genomic_DNA"/>
</dbReference>
<keyword evidence="1" id="KW-0812">Transmembrane</keyword>
<organism evidence="3">
    <name type="scientific">Camponotus floridanus</name>
    <name type="common">Florida carpenter ant</name>
    <dbReference type="NCBI Taxonomy" id="104421"/>
    <lineage>
        <taxon>Eukaryota</taxon>
        <taxon>Metazoa</taxon>
        <taxon>Ecdysozoa</taxon>
        <taxon>Arthropoda</taxon>
        <taxon>Hexapoda</taxon>
        <taxon>Insecta</taxon>
        <taxon>Pterygota</taxon>
        <taxon>Neoptera</taxon>
        <taxon>Endopterygota</taxon>
        <taxon>Hymenoptera</taxon>
        <taxon>Apocrita</taxon>
        <taxon>Aculeata</taxon>
        <taxon>Formicoidea</taxon>
        <taxon>Formicidae</taxon>
        <taxon>Formicinae</taxon>
        <taxon>Camponotus</taxon>
    </lineage>
</organism>
<feature type="transmembrane region" description="Helical" evidence="1">
    <location>
        <begin position="7"/>
        <end position="28"/>
    </location>
</feature>
<evidence type="ECO:0000256" key="1">
    <source>
        <dbReference type="SAM" id="Phobius"/>
    </source>
</evidence>
<keyword evidence="1" id="KW-1133">Transmembrane helix</keyword>
<evidence type="ECO:0000313" key="3">
    <source>
        <dbReference type="Proteomes" id="UP000000311"/>
    </source>
</evidence>
<gene>
    <name evidence="2" type="ORF">EAG_03393</name>
</gene>